<protein>
    <submittedName>
        <fullName evidence="1">Uncharacterized protein</fullName>
    </submittedName>
</protein>
<organism evidence="1 2">
    <name type="scientific">Roseovarius pelagicus</name>
    <dbReference type="NCBI Taxonomy" id="2980108"/>
    <lineage>
        <taxon>Bacteria</taxon>
        <taxon>Pseudomonadati</taxon>
        <taxon>Pseudomonadota</taxon>
        <taxon>Alphaproteobacteria</taxon>
        <taxon>Rhodobacterales</taxon>
        <taxon>Roseobacteraceae</taxon>
        <taxon>Roseovarius</taxon>
    </lineage>
</organism>
<proteinExistence type="predicted"/>
<evidence type="ECO:0000313" key="1">
    <source>
        <dbReference type="EMBL" id="UXX82231.1"/>
    </source>
</evidence>
<gene>
    <name evidence="1" type="ORF">N7U68_14120</name>
</gene>
<sequence length="51" mass="5705">MIRQARSIARKLIYRVSVVSKWGIAEGMCVANPATADALALPRMERNSQHH</sequence>
<dbReference type="RefSeq" id="WP_263047218.1">
    <property type="nucleotide sequence ID" value="NZ_CP106738.1"/>
</dbReference>
<keyword evidence="2" id="KW-1185">Reference proteome</keyword>
<name>A0ABY6D7W6_9RHOB</name>
<evidence type="ECO:0000313" key="2">
    <source>
        <dbReference type="Proteomes" id="UP001064087"/>
    </source>
</evidence>
<dbReference type="EMBL" id="CP106738">
    <property type="protein sequence ID" value="UXX82231.1"/>
    <property type="molecule type" value="Genomic_DNA"/>
</dbReference>
<dbReference type="Proteomes" id="UP001064087">
    <property type="component" value="Chromosome"/>
</dbReference>
<accession>A0ABY6D7W6</accession>
<reference evidence="1" key="1">
    <citation type="submission" date="2022-10" db="EMBL/GenBank/DDBJ databases">
        <title>Roseovarius pelagicus sp. nov., isolated from Arctic seawater.</title>
        <authorList>
            <person name="Hong Y.W."/>
            <person name="Hwang C.Y."/>
        </authorList>
    </citation>
    <scope>NUCLEOTIDE SEQUENCE</scope>
    <source>
        <strain evidence="1">HL-MP18</strain>
    </source>
</reference>